<dbReference type="InterPro" id="IPR013751">
    <property type="entry name" value="ACP_syn_III_N"/>
</dbReference>
<evidence type="ECO:0000256" key="3">
    <source>
        <dbReference type="ARBA" id="ARBA00022516"/>
    </source>
</evidence>
<sequence length="337" mass="34833">MSAPAAVLAGLGTHVPRRVVTNEELTRSLDTSDEWIVQRTGIRQRHWSDPGVATSDLAVEAGHRALKSAAAGAPGEIGLVAVATSTPDRQVPATAPDVAARLGLGTVAALDLGAGCSGFVYALATASAALVAGHAERVLVIGAETFRPFLDPADRSTAVIFGDGAGAVVLRRGTADEAGAVLGFDLGSDGTLHDLVVIPGNGSRQRSTDRPPEPGDQYVRMNGREVFPHAVRRMAQSSSAVLDRVGWDLDQVDHVVGHQANLRILQALARQLGVDPARVVTHLEQVGNTSAASIPLALADAAAQGRFQLGDRLLLTSFGAGLTWGSAALTWPGTTPA</sequence>
<dbReference type="GO" id="GO:0033818">
    <property type="term" value="F:beta-ketoacyl-acyl-carrier-protein synthase III activity"/>
    <property type="evidence" value="ECO:0007669"/>
    <property type="project" value="UniProtKB-EC"/>
</dbReference>
<feature type="region of interest" description="ACP-binding" evidence="9">
    <location>
        <begin position="259"/>
        <end position="263"/>
    </location>
</feature>
<evidence type="ECO:0000256" key="4">
    <source>
        <dbReference type="ARBA" id="ARBA00022679"/>
    </source>
</evidence>
<evidence type="ECO:0000313" key="12">
    <source>
        <dbReference type="EMBL" id="MFB8777833.1"/>
    </source>
</evidence>
<dbReference type="RefSeq" id="WP_376736267.1">
    <property type="nucleotide sequence ID" value="NZ_JAYMRP010000056.1"/>
</dbReference>
<proteinExistence type="inferred from homology"/>
<accession>A0ABV5ELW1</accession>
<comment type="pathway">
    <text evidence="9">Lipid metabolism; fatty acid biosynthesis.</text>
</comment>
<dbReference type="InterPro" id="IPR004655">
    <property type="entry name" value="FabH"/>
</dbReference>
<feature type="domain" description="Beta-ketoacyl-[acyl-carrier-protein] synthase III N-terminal" evidence="11">
    <location>
        <begin position="110"/>
        <end position="190"/>
    </location>
</feature>
<dbReference type="EMBL" id="JAYMRP010000056">
    <property type="protein sequence ID" value="MFB8777833.1"/>
    <property type="molecule type" value="Genomic_DNA"/>
</dbReference>
<name>A0ABV5ELW1_9ACTN</name>
<dbReference type="PANTHER" id="PTHR34069">
    <property type="entry name" value="3-OXOACYL-[ACYL-CARRIER-PROTEIN] SYNTHASE 3"/>
    <property type="match status" value="1"/>
</dbReference>
<comment type="similarity">
    <text evidence="1 9">Belongs to the thiolase-like superfamily. FabH family.</text>
</comment>
<organism evidence="12 13">
    <name type="scientific">Streptomyces broussonetiae</name>
    <dbReference type="NCBI Taxonomy" id="2686304"/>
    <lineage>
        <taxon>Bacteria</taxon>
        <taxon>Bacillati</taxon>
        <taxon>Actinomycetota</taxon>
        <taxon>Actinomycetes</taxon>
        <taxon>Kitasatosporales</taxon>
        <taxon>Streptomycetaceae</taxon>
        <taxon>Streptomyces</taxon>
    </lineage>
</organism>
<keyword evidence="8 9" id="KW-0012">Acyltransferase</keyword>
<keyword evidence="2 9" id="KW-0963">Cytoplasm</keyword>
<dbReference type="Pfam" id="PF08545">
    <property type="entry name" value="ACP_syn_III"/>
    <property type="match status" value="1"/>
</dbReference>
<keyword evidence="7 9" id="KW-0275">Fatty acid biosynthesis</keyword>
<dbReference type="Pfam" id="PF08541">
    <property type="entry name" value="ACP_syn_III_C"/>
    <property type="match status" value="1"/>
</dbReference>
<gene>
    <name evidence="9" type="primary">fabH</name>
    <name evidence="12" type="ORF">VSS16_34860</name>
</gene>
<feature type="active site" evidence="9">
    <location>
        <position position="258"/>
    </location>
</feature>
<comment type="subcellular location">
    <subcellularLocation>
        <location evidence="9">Cytoplasm</location>
    </subcellularLocation>
</comment>
<dbReference type="InterPro" id="IPR013747">
    <property type="entry name" value="ACP_syn_III_C"/>
</dbReference>
<feature type="domain" description="Beta-ketoacyl-[acyl-carrier-protein] synthase III C-terminal" evidence="10">
    <location>
        <begin position="242"/>
        <end position="331"/>
    </location>
</feature>
<evidence type="ECO:0000256" key="7">
    <source>
        <dbReference type="ARBA" id="ARBA00023160"/>
    </source>
</evidence>
<comment type="domain">
    <text evidence="9">The last Arg residue of the ACP-binding site is essential for the weak association between ACP/AcpP and FabH.</text>
</comment>
<evidence type="ECO:0000259" key="10">
    <source>
        <dbReference type="Pfam" id="PF08541"/>
    </source>
</evidence>
<protein>
    <recommendedName>
        <fullName evidence="9">Beta-ketoacyl-[acyl-carrier-protein] synthase III</fullName>
        <shortName evidence="9">Beta-ketoacyl-ACP synthase III</shortName>
        <shortName evidence="9">KAS III</shortName>
        <ecNumber evidence="9">2.3.1.180</ecNumber>
    </recommendedName>
    <alternativeName>
        <fullName evidence="9">3-oxoacyl-[acyl-carrier-protein] synthase 3</fullName>
    </alternativeName>
    <alternativeName>
        <fullName evidence="9">3-oxoacyl-[acyl-carrier-protein] synthase III</fullName>
    </alternativeName>
</protein>
<keyword evidence="4 9" id="KW-0808">Transferase</keyword>
<comment type="subunit">
    <text evidence="9">Homodimer.</text>
</comment>
<comment type="function">
    <text evidence="9">Catalyzes the condensation reaction of fatty acid synthesis by the addition to an acyl acceptor of two carbons from malonyl-ACP. Catalyzes the first condensation reaction which initiates fatty acid synthesis and may therefore play a role in governing the total rate of fatty acid production. Possesses both acetoacetyl-ACP synthase and acetyl transacylase activities. Its substrate specificity determines the biosynthesis of branched-chain and/or straight-chain of fatty acids.</text>
</comment>
<keyword evidence="6 9" id="KW-0443">Lipid metabolism</keyword>
<reference evidence="12 13" key="1">
    <citation type="submission" date="2024-01" db="EMBL/GenBank/DDBJ databases">
        <title>Genome mining of biosynthetic gene clusters to explore secondary metabolites of Streptomyces sp.</title>
        <authorList>
            <person name="Baig A."/>
            <person name="Ajitkumar Shintre N."/>
            <person name="Kumar H."/>
            <person name="Anbarasu A."/>
            <person name="Ramaiah S."/>
        </authorList>
    </citation>
    <scope>NUCLEOTIDE SEQUENCE [LARGE SCALE GENOMIC DNA]</scope>
    <source>
        <strain evidence="12 13">A57</strain>
    </source>
</reference>
<feature type="active site" evidence="9">
    <location>
        <position position="288"/>
    </location>
</feature>
<keyword evidence="5 9" id="KW-0276">Fatty acid metabolism</keyword>
<dbReference type="InterPro" id="IPR016039">
    <property type="entry name" value="Thiolase-like"/>
</dbReference>
<evidence type="ECO:0000256" key="5">
    <source>
        <dbReference type="ARBA" id="ARBA00022832"/>
    </source>
</evidence>
<evidence type="ECO:0000256" key="6">
    <source>
        <dbReference type="ARBA" id="ARBA00023098"/>
    </source>
</evidence>
<keyword evidence="13" id="KW-1185">Reference proteome</keyword>
<evidence type="ECO:0000256" key="1">
    <source>
        <dbReference type="ARBA" id="ARBA00008642"/>
    </source>
</evidence>
<dbReference type="Gene3D" id="3.40.47.10">
    <property type="match status" value="1"/>
</dbReference>
<evidence type="ECO:0000256" key="8">
    <source>
        <dbReference type="ARBA" id="ARBA00023315"/>
    </source>
</evidence>
<keyword evidence="3 9" id="KW-0444">Lipid biosynthesis</keyword>
<evidence type="ECO:0000259" key="11">
    <source>
        <dbReference type="Pfam" id="PF08545"/>
    </source>
</evidence>
<dbReference type="NCBIfam" id="TIGR00747">
    <property type="entry name" value="fabH"/>
    <property type="match status" value="1"/>
</dbReference>
<dbReference type="EC" id="2.3.1.180" evidence="9"/>
<dbReference type="Proteomes" id="UP001585080">
    <property type="component" value="Unassembled WGS sequence"/>
</dbReference>
<evidence type="ECO:0000256" key="9">
    <source>
        <dbReference type="HAMAP-Rule" id="MF_01815"/>
    </source>
</evidence>
<comment type="caution">
    <text evidence="12">The sequence shown here is derived from an EMBL/GenBank/DDBJ whole genome shotgun (WGS) entry which is preliminary data.</text>
</comment>
<dbReference type="PANTHER" id="PTHR34069:SF2">
    <property type="entry name" value="BETA-KETOACYL-[ACYL-CARRIER-PROTEIN] SYNTHASE III"/>
    <property type="match status" value="1"/>
</dbReference>
<evidence type="ECO:0000313" key="13">
    <source>
        <dbReference type="Proteomes" id="UP001585080"/>
    </source>
</evidence>
<dbReference type="HAMAP" id="MF_01815">
    <property type="entry name" value="FabH"/>
    <property type="match status" value="1"/>
</dbReference>
<comment type="catalytic activity">
    <reaction evidence="9">
        <text>malonyl-[ACP] + acetyl-CoA + H(+) = 3-oxobutanoyl-[ACP] + CO2 + CoA</text>
        <dbReference type="Rhea" id="RHEA:12080"/>
        <dbReference type="Rhea" id="RHEA-COMP:9623"/>
        <dbReference type="Rhea" id="RHEA-COMP:9625"/>
        <dbReference type="ChEBI" id="CHEBI:15378"/>
        <dbReference type="ChEBI" id="CHEBI:16526"/>
        <dbReference type="ChEBI" id="CHEBI:57287"/>
        <dbReference type="ChEBI" id="CHEBI:57288"/>
        <dbReference type="ChEBI" id="CHEBI:78449"/>
        <dbReference type="ChEBI" id="CHEBI:78450"/>
        <dbReference type="EC" id="2.3.1.180"/>
    </reaction>
</comment>
<keyword evidence="9" id="KW-0511">Multifunctional enzyme</keyword>
<dbReference type="SUPFAM" id="SSF53901">
    <property type="entry name" value="Thiolase-like"/>
    <property type="match status" value="1"/>
</dbReference>
<evidence type="ECO:0000256" key="2">
    <source>
        <dbReference type="ARBA" id="ARBA00022490"/>
    </source>
</evidence>
<feature type="active site" evidence="9">
    <location>
        <position position="116"/>
    </location>
</feature>
<dbReference type="NCBIfam" id="NF006829">
    <property type="entry name" value="PRK09352.1"/>
    <property type="match status" value="1"/>
</dbReference>
<dbReference type="CDD" id="cd00830">
    <property type="entry name" value="KAS_III"/>
    <property type="match status" value="1"/>
</dbReference>